<evidence type="ECO:0000313" key="3">
    <source>
        <dbReference type="Proteomes" id="UP001603857"/>
    </source>
</evidence>
<protein>
    <submittedName>
        <fullName evidence="2">Uncharacterized protein</fullName>
    </submittedName>
</protein>
<feature type="signal peptide" evidence="1">
    <location>
        <begin position="1"/>
        <end position="30"/>
    </location>
</feature>
<organism evidence="2 3">
    <name type="scientific">Flemingia macrophylla</name>
    <dbReference type="NCBI Taxonomy" id="520843"/>
    <lineage>
        <taxon>Eukaryota</taxon>
        <taxon>Viridiplantae</taxon>
        <taxon>Streptophyta</taxon>
        <taxon>Embryophyta</taxon>
        <taxon>Tracheophyta</taxon>
        <taxon>Spermatophyta</taxon>
        <taxon>Magnoliopsida</taxon>
        <taxon>eudicotyledons</taxon>
        <taxon>Gunneridae</taxon>
        <taxon>Pentapetalae</taxon>
        <taxon>rosids</taxon>
        <taxon>fabids</taxon>
        <taxon>Fabales</taxon>
        <taxon>Fabaceae</taxon>
        <taxon>Papilionoideae</taxon>
        <taxon>50 kb inversion clade</taxon>
        <taxon>NPAAA clade</taxon>
        <taxon>indigoferoid/millettioid clade</taxon>
        <taxon>Phaseoleae</taxon>
        <taxon>Flemingia</taxon>
    </lineage>
</organism>
<comment type="caution">
    <text evidence="2">The sequence shown here is derived from an EMBL/GenBank/DDBJ whole genome shotgun (WGS) entry which is preliminary data.</text>
</comment>
<dbReference type="EMBL" id="JBGMDY010000006">
    <property type="protein sequence ID" value="KAL2331711.1"/>
    <property type="molecule type" value="Genomic_DNA"/>
</dbReference>
<dbReference type="AlphaFoldDB" id="A0ABD1M7J2"/>
<name>A0ABD1M7J2_9FABA</name>
<evidence type="ECO:0000256" key="1">
    <source>
        <dbReference type="SAM" id="SignalP"/>
    </source>
</evidence>
<evidence type="ECO:0000313" key="2">
    <source>
        <dbReference type="EMBL" id="KAL2331711.1"/>
    </source>
</evidence>
<keyword evidence="3" id="KW-1185">Reference proteome</keyword>
<dbReference type="Proteomes" id="UP001603857">
    <property type="component" value="Unassembled WGS sequence"/>
</dbReference>
<proteinExistence type="predicted"/>
<reference evidence="2 3" key="1">
    <citation type="submission" date="2024-08" db="EMBL/GenBank/DDBJ databases">
        <title>Insights into the chromosomal genome structure of Flemingia macrophylla.</title>
        <authorList>
            <person name="Ding Y."/>
            <person name="Zhao Y."/>
            <person name="Bi W."/>
            <person name="Wu M."/>
            <person name="Zhao G."/>
            <person name="Gong Y."/>
            <person name="Li W."/>
            <person name="Zhang P."/>
        </authorList>
    </citation>
    <scope>NUCLEOTIDE SEQUENCE [LARGE SCALE GENOMIC DNA]</scope>
    <source>
        <strain evidence="2">DYQJB</strain>
        <tissue evidence="2">Leaf</tissue>
    </source>
</reference>
<feature type="chain" id="PRO_5044783553" evidence="1">
    <location>
        <begin position="31"/>
        <end position="79"/>
    </location>
</feature>
<gene>
    <name evidence="2" type="ORF">Fmac_019292</name>
</gene>
<sequence>MAHSCSKKLIRFLMFVFVVLCLMETSLTEGRGIHGLIDRGILARRNEDIGGSIINLGNLSALLPKGTPVPPSGPSPDKN</sequence>
<accession>A0ABD1M7J2</accession>
<keyword evidence="1" id="KW-0732">Signal</keyword>